<proteinExistence type="predicted"/>
<dbReference type="SUPFAM" id="SSF53474">
    <property type="entry name" value="alpha/beta-Hydrolases"/>
    <property type="match status" value="1"/>
</dbReference>
<name>A0A9D9IA30_9SPIO</name>
<dbReference type="AlphaFoldDB" id="A0A9D9IA30"/>
<dbReference type="InterPro" id="IPR029058">
    <property type="entry name" value="AB_hydrolase_fold"/>
</dbReference>
<dbReference type="EMBL" id="JADIMF010000033">
    <property type="protein sequence ID" value="MBO8468582.1"/>
    <property type="molecule type" value="Genomic_DNA"/>
</dbReference>
<dbReference type="Proteomes" id="UP000810292">
    <property type="component" value="Unassembled WGS sequence"/>
</dbReference>
<gene>
    <name evidence="3" type="ORF">IAA72_02205</name>
</gene>
<reference evidence="3" key="2">
    <citation type="journal article" date="2021" name="PeerJ">
        <title>Extensive microbial diversity within the chicken gut microbiome revealed by metagenomics and culture.</title>
        <authorList>
            <person name="Gilroy R."/>
            <person name="Ravi A."/>
            <person name="Getino M."/>
            <person name="Pursley I."/>
            <person name="Horton D.L."/>
            <person name="Alikhan N.F."/>
            <person name="Baker D."/>
            <person name="Gharbi K."/>
            <person name="Hall N."/>
            <person name="Watson M."/>
            <person name="Adriaenssens E.M."/>
            <person name="Foster-Nyarko E."/>
            <person name="Jarju S."/>
            <person name="Secka A."/>
            <person name="Antonio M."/>
            <person name="Oren A."/>
            <person name="Chaudhuri R.R."/>
            <person name="La Ragione R."/>
            <person name="Hildebrand F."/>
            <person name="Pallen M.J."/>
        </authorList>
    </citation>
    <scope>NUCLEOTIDE SEQUENCE</scope>
    <source>
        <strain evidence="3">14700</strain>
    </source>
</reference>
<evidence type="ECO:0000313" key="3">
    <source>
        <dbReference type="EMBL" id="MBO8468582.1"/>
    </source>
</evidence>
<feature type="active site" description="Charge relay system" evidence="1">
    <location>
        <position position="231"/>
    </location>
</feature>
<dbReference type="InterPro" id="IPR012354">
    <property type="entry name" value="Esterase_lipase"/>
</dbReference>
<accession>A0A9D9IA30</accession>
<evidence type="ECO:0000259" key="2">
    <source>
        <dbReference type="Pfam" id="PF12146"/>
    </source>
</evidence>
<dbReference type="InterPro" id="IPR022742">
    <property type="entry name" value="Hydrolase_4"/>
</dbReference>
<feature type="active site" description="Nucleophile" evidence="1">
    <location>
        <position position="116"/>
    </location>
</feature>
<organism evidence="3 4">
    <name type="scientific">Candidatus Ornithospirochaeta stercoravium</name>
    <dbReference type="NCBI Taxonomy" id="2840897"/>
    <lineage>
        <taxon>Bacteria</taxon>
        <taxon>Pseudomonadati</taxon>
        <taxon>Spirochaetota</taxon>
        <taxon>Spirochaetia</taxon>
        <taxon>Spirochaetales</taxon>
        <taxon>Spirochaetaceae</taxon>
        <taxon>Spirochaetaceae incertae sedis</taxon>
        <taxon>Candidatus Ornithospirochaeta</taxon>
    </lineage>
</organism>
<feature type="active site" description="Charge relay system" evidence="1">
    <location>
        <position position="260"/>
    </location>
</feature>
<protein>
    <submittedName>
        <fullName evidence="3">Alpha/beta fold hydrolase</fullName>
    </submittedName>
</protein>
<dbReference type="PANTHER" id="PTHR11614">
    <property type="entry name" value="PHOSPHOLIPASE-RELATED"/>
    <property type="match status" value="1"/>
</dbReference>
<reference evidence="3" key="1">
    <citation type="submission" date="2020-10" db="EMBL/GenBank/DDBJ databases">
        <authorList>
            <person name="Gilroy R."/>
        </authorList>
    </citation>
    <scope>NUCLEOTIDE SEQUENCE</scope>
    <source>
        <strain evidence="3">14700</strain>
    </source>
</reference>
<dbReference type="PIRSF" id="PIRSF017388">
    <property type="entry name" value="Esterase_lipase"/>
    <property type="match status" value="1"/>
</dbReference>
<dbReference type="InterPro" id="IPR051044">
    <property type="entry name" value="MAG_DAG_Lipase"/>
</dbReference>
<keyword evidence="3" id="KW-0378">Hydrolase</keyword>
<feature type="domain" description="Serine aminopeptidase S33" evidence="2">
    <location>
        <begin position="38"/>
        <end position="262"/>
    </location>
</feature>
<evidence type="ECO:0000256" key="1">
    <source>
        <dbReference type="PIRSR" id="PIRSR017388-1"/>
    </source>
</evidence>
<comment type="caution">
    <text evidence="3">The sequence shown here is derived from an EMBL/GenBank/DDBJ whole genome shotgun (WGS) entry which is preliminary data.</text>
</comment>
<dbReference type="GO" id="GO:0052689">
    <property type="term" value="F:carboxylic ester hydrolase activity"/>
    <property type="evidence" value="ECO:0007669"/>
    <property type="project" value="InterPro"/>
</dbReference>
<sequence length="286" mass="32336">MVEMRYIVPPAWYKGVYQDAKSPVNAGRSFSLVHEKKSSRAVLCIHGYAGYPGEMVRPAVDLYEKGFDVFVPRLPGMGTTGEDFMRSRRSDWLTVCVNAAEDLKKKYEEVYLVGHSMGSALAILTVAKTGIKRIVTACPAIAYDGWKPAKPFPVMLVFSFVKKRIPQPWHHQSEYVLHYENAPCDDDYLGGQYWSWVYIREVYELMKLMDEARNVLPSLNADILTISGGKDQIVGDKSSLEIMEKGRGNNKHIHLPECTHFVYYDIDKGGEEKAVEATVDWLTALS</sequence>
<dbReference type="Gene3D" id="3.40.50.1820">
    <property type="entry name" value="alpha/beta hydrolase"/>
    <property type="match status" value="1"/>
</dbReference>
<dbReference type="Pfam" id="PF12146">
    <property type="entry name" value="Hydrolase_4"/>
    <property type="match status" value="1"/>
</dbReference>
<evidence type="ECO:0000313" key="4">
    <source>
        <dbReference type="Proteomes" id="UP000810292"/>
    </source>
</evidence>